<dbReference type="RefSeq" id="WP_166180812.1">
    <property type="nucleotide sequence ID" value="NZ_CP045120.1"/>
</dbReference>
<organism evidence="2 3">
    <name type="scientific">Rubrobacter tropicus</name>
    <dbReference type="NCBI Taxonomy" id="2653851"/>
    <lineage>
        <taxon>Bacteria</taxon>
        <taxon>Bacillati</taxon>
        <taxon>Actinomycetota</taxon>
        <taxon>Rubrobacteria</taxon>
        <taxon>Rubrobacterales</taxon>
        <taxon>Rubrobacteraceae</taxon>
        <taxon>Rubrobacter</taxon>
    </lineage>
</organism>
<proteinExistence type="predicted"/>
<gene>
    <name evidence="2" type="ORF">GBA63_22500</name>
</gene>
<accession>A0A6G8QG55</accession>
<feature type="region of interest" description="Disordered" evidence="1">
    <location>
        <begin position="1"/>
        <end position="22"/>
    </location>
</feature>
<reference evidence="2 3" key="1">
    <citation type="submission" date="2019-10" db="EMBL/GenBank/DDBJ databases">
        <title>Rubrobacter sp nov SCSIO 52090 isolated from a deep-sea sediment in the South China Sea.</title>
        <authorList>
            <person name="Chen R.W."/>
        </authorList>
    </citation>
    <scope>NUCLEOTIDE SEQUENCE [LARGE SCALE GENOMIC DNA]</scope>
    <source>
        <strain evidence="2 3">SCSIO 52909</strain>
        <plasmid evidence="2 3">unnamed1</plasmid>
    </source>
</reference>
<evidence type="ECO:0000256" key="1">
    <source>
        <dbReference type="SAM" id="MobiDB-lite"/>
    </source>
</evidence>
<geneLocation type="plasmid" evidence="2 3">
    <name>unnamed1</name>
</geneLocation>
<evidence type="ECO:0000313" key="3">
    <source>
        <dbReference type="Proteomes" id="UP000501452"/>
    </source>
</evidence>
<keyword evidence="2" id="KW-0614">Plasmid</keyword>
<sequence length="69" mass="7620">MLTCANSECPSNGPDDPGAGFERREYVRREILVDRADEPKDDEGIITDPLGAARTYRCLSCGGHDVHDR</sequence>
<dbReference type="KEGG" id="rub:GBA63_22500"/>
<protein>
    <submittedName>
        <fullName evidence="2">Uncharacterized protein</fullName>
    </submittedName>
</protein>
<evidence type="ECO:0000313" key="2">
    <source>
        <dbReference type="EMBL" id="QIN85475.1"/>
    </source>
</evidence>
<name>A0A6G8QG55_9ACTN</name>
<feature type="compositionally biased region" description="Polar residues" evidence="1">
    <location>
        <begin position="1"/>
        <end position="10"/>
    </location>
</feature>
<dbReference type="Proteomes" id="UP000501452">
    <property type="component" value="Plasmid unnamed1"/>
</dbReference>
<dbReference type="AlphaFoldDB" id="A0A6G8QG55"/>
<dbReference type="EMBL" id="CP045120">
    <property type="protein sequence ID" value="QIN85475.1"/>
    <property type="molecule type" value="Genomic_DNA"/>
</dbReference>
<keyword evidence="3" id="KW-1185">Reference proteome</keyword>